<protein>
    <recommendedName>
        <fullName evidence="2">dual-specificity kinase</fullName>
        <ecNumber evidence="2">2.7.12.1</ecNumber>
    </recommendedName>
</protein>
<feature type="compositionally biased region" description="Polar residues" evidence="12">
    <location>
        <begin position="1095"/>
        <end position="1117"/>
    </location>
</feature>
<keyword evidence="3" id="KW-0723">Serine/threonine-protein kinase</keyword>
<evidence type="ECO:0000256" key="1">
    <source>
        <dbReference type="ARBA" id="ARBA00008867"/>
    </source>
</evidence>
<feature type="region of interest" description="Disordered" evidence="12">
    <location>
        <begin position="179"/>
        <end position="1227"/>
    </location>
</feature>
<dbReference type="InterPro" id="IPR011009">
    <property type="entry name" value="Kinase-like_dom_sf"/>
</dbReference>
<comment type="catalytic activity">
    <reaction evidence="9">
        <text>L-threonyl-[protein] + ATP = O-phospho-L-threonyl-[protein] + ADP + H(+)</text>
        <dbReference type="Rhea" id="RHEA:46608"/>
        <dbReference type="Rhea" id="RHEA-COMP:11060"/>
        <dbReference type="Rhea" id="RHEA-COMP:11605"/>
        <dbReference type="ChEBI" id="CHEBI:15378"/>
        <dbReference type="ChEBI" id="CHEBI:30013"/>
        <dbReference type="ChEBI" id="CHEBI:30616"/>
        <dbReference type="ChEBI" id="CHEBI:61977"/>
        <dbReference type="ChEBI" id="CHEBI:456216"/>
        <dbReference type="EC" id="2.7.12.1"/>
    </reaction>
</comment>
<dbReference type="Gene3D" id="3.30.10.30">
    <property type="entry name" value="DYRK"/>
    <property type="match status" value="1"/>
</dbReference>
<feature type="compositionally biased region" description="Polar residues" evidence="12">
    <location>
        <begin position="323"/>
        <end position="332"/>
    </location>
</feature>
<feature type="compositionally biased region" description="Low complexity" evidence="12">
    <location>
        <begin position="847"/>
        <end position="875"/>
    </location>
</feature>
<feature type="compositionally biased region" description="Low complexity" evidence="12">
    <location>
        <begin position="1278"/>
        <end position="1311"/>
    </location>
</feature>
<sequence length="1799" mass="192954">MSTPPSPVASNASFRRRERPPALEIRTGSTPLSSNVANRDERDDGFLADSSRTVQPSMLVSPAQELPPMDSDYPASRSTSTTSSLDPYYFGLQSGSDSPYPPPLPTAPSLRTTPESRPITEPVTPARDPANIDRRGLVGVGELATPRWTRSNSGSEEKISIPEPLLENEPYQVVEAADATEDDVPDSPWTIEAVDGESSEKEDVVNTAPLSRPLRARPSITEESGGEEILYPRKTTAPAPKLPKPTFGASFADELTPQVPELSLSESSSPPSAFSPPVRRAKKRSSDEFELDQAGSLVSKHIGASGSSKTKEEKPSTRRHRSLNSGSISSSTRESKARKRESIGLSTGSSVKSTPPAKEKHTRQASASSSSSSHTDVHPRRVHTTDFSHLPPSPSSSSIQQFLRQASSNGPHTPPLNPTREPHHNSANVAHSLLRGTQEGWSGMDDEATAEALRKLDGLSGRSARTRASVGSLGRPLSLSRPGSRPGTPAKTGNQWEAVGEGKPNRTASTAKERDLAQRQLLGLHPPEDSLLDVEPIGSAISSDEQQPPYPHLVEKTPKKNGTGSARSSFTPKRGSASSTTYGSTPTTSSRDSAQMSVATSATSVSTASLRKARRNSAGSDISSVHSSDATSLKDRVASLAVNGDTQDDADVPPVPPLPKDLLSTYRSPPSTAAGVNLPSPAILDDKDKRISHEHAGSDRLEIPNVNPSLEVSPARRQSQLHSTGYTSSTVNSAPESTPVVHKTPSKKWSFSNALNLMSGSPSSSSHRSSGFPLSPRAVTFGQQIRRSTSKDQALSHSVPPSAPWSPTQPDAMASASSLASLSSIGSVRTPAPVPPSKTPEGVTVPSRSGTDSSASTSHTFALAAPQAPLSPSSSVRRGQSKRLTPSSIPFFRRSSSQSMQLPPSSVVTPSSPTLPGNSTILPTRKQSASPGFDYNPPSTSAHKKSSMLSLGLPSLLKGSSSRKSLHSDSRESVKDSPRKDSEKARSEKKKEDKERSESRISVLMGRKRGKTVSSTDPRKPKSPVNLPPMQMSALEPATAQRVARLKASTSSSMSTPARGTSSRVTAQTMSSMQKQSDASLRSRNQLPTIAGSPSVGNVSKDSKESASSTLTNSTSGHPKETPTKIPRISSRTSAAPSPPLKGSLTLSNRRTSMTVNATPSSANPSPTELNEFGVMDGTPGVKTVTGSTKGIRSSPSTLSASRVPRQVSGNASSTSGILPRKSNRDSISFTGLRKTSASSVASLSTSAAATDAPASHHHHRFSALSPSKGLKLLSPKISLPTSRSSNSTSTHNIHQAIASASSSRQSLSTPSPAPSSVDEEELLGDEEMMHYIKRQQAKKIASGATQEELDELLRFPEPLPPGKPSSPSSIIKGSQGQYLSDYERKEILDFPSVYCIGARSKKKMASPDNSSNNYGYDDERGDYQVVNHDHLAYRYEVIDTLGKGSFGQVLHCRDHCSGESVAIKIIRNKKRFHHQALVEIKILDNLRKWDEDEKHHVIKMTEHFYFRNHLCIAMELLSINLYELIKANGFNVLLRHPAKSGIKVIDFGSSCFETEKIYTYIQSRFYRSPEVILGMNYHMAIDMWSLGCILAELYTGFPIFPGENEQEQLSCIMEVLGVPDKDFINKSSRKKLFFDPGGAPRLVVNSKGRRRRPGSKTLAQVLRCSDDDFVDFISKCLVWDPERRIKPASALRHPFVTGGRRPKVLTSTSKSTLSTPSLSGRRKDTTETPKKSLISAPTPLTARSSRTVGSNAAPPTPSSSSHASTLGTSRSYRASQPQSLSSYHSSRTLNGYATATAK</sequence>
<dbReference type="PROSITE" id="PS00107">
    <property type="entry name" value="PROTEIN_KINASE_ATP"/>
    <property type="match status" value="1"/>
</dbReference>
<feature type="compositionally biased region" description="Low complexity" evidence="12">
    <location>
        <begin position="759"/>
        <end position="776"/>
    </location>
</feature>
<evidence type="ECO:0000256" key="3">
    <source>
        <dbReference type="ARBA" id="ARBA00022527"/>
    </source>
</evidence>
<feature type="region of interest" description="Disordered" evidence="12">
    <location>
        <begin position="1278"/>
        <end position="1320"/>
    </location>
</feature>
<feature type="compositionally biased region" description="Polar residues" evidence="12">
    <location>
        <begin position="706"/>
        <end position="736"/>
    </location>
</feature>
<dbReference type="InterPro" id="IPR042521">
    <property type="entry name" value="DYRK"/>
</dbReference>
<dbReference type="GO" id="GO:0005737">
    <property type="term" value="C:cytoplasm"/>
    <property type="evidence" value="ECO:0007669"/>
    <property type="project" value="TreeGrafter"/>
</dbReference>
<gene>
    <name evidence="14" type="ORF">ARMOST_07762</name>
</gene>
<dbReference type="PROSITE" id="PS50011">
    <property type="entry name" value="PROTEIN_KINASE_DOM"/>
    <property type="match status" value="1"/>
</dbReference>
<dbReference type="Proteomes" id="UP000219338">
    <property type="component" value="Unassembled WGS sequence"/>
</dbReference>
<feature type="compositionally biased region" description="Polar residues" evidence="12">
    <location>
        <begin position="1185"/>
        <end position="1201"/>
    </location>
</feature>
<evidence type="ECO:0000256" key="12">
    <source>
        <dbReference type="SAM" id="MobiDB-lite"/>
    </source>
</evidence>
<keyword evidence="6" id="KW-0418">Kinase</keyword>
<feature type="compositionally biased region" description="Polar residues" evidence="12">
    <location>
        <begin position="27"/>
        <end position="37"/>
    </location>
</feature>
<feature type="compositionally biased region" description="Low complexity" evidence="12">
    <location>
        <begin position="814"/>
        <end position="824"/>
    </location>
</feature>
<evidence type="ECO:0000256" key="10">
    <source>
        <dbReference type="ARBA" id="ARBA00051680"/>
    </source>
</evidence>
<feature type="compositionally biased region" description="Basic and acidic residues" evidence="12">
    <location>
        <begin position="966"/>
        <end position="999"/>
    </location>
</feature>
<dbReference type="Pfam" id="PF00069">
    <property type="entry name" value="Pkinase"/>
    <property type="match status" value="2"/>
</dbReference>
<dbReference type="GO" id="GO:0004674">
    <property type="term" value="F:protein serine/threonine kinase activity"/>
    <property type="evidence" value="ECO:0007669"/>
    <property type="project" value="UniProtKB-KW"/>
</dbReference>
<name>A0A284R6Q9_ARMOS</name>
<proteinExistence type="inferred from homology"/>
<dbReference type="GO" id="GO:0005524">
    <property type="term" value="F:ATP binding"/>
    <property type="evidence" value="ECO:0007669"/>
    <property type="project" value="UniProtKB-UniRule"/>
</dbReference>
<feature type="domain" description="Protein kinase" evidence="13">
    <location>
        <begin position="1436"/>
        <end position="1697"/>
    </location>
</feature>
<feature type="compositionally biased region" description="Polar residues" evidence="12">
    <location>
        <begin position="344"/>
        <end position="353"/>
    </location>
</feature>
<evidence type="ECO:0000259" key="13">
    <source>
        <dbReference type="PROSITE" id="PS50011"/>
    </source>
</evidence>
<feature type="compositionally biased region" description="Polar residues" evidence="12">
    <location>
        <begin position="917"/>
        <end position="930"/>
    </location>
</feature>
<feature type="compositionally biased region" description="Polar residues" evidence="12">
    <location>
        <begin position="399"/>
        <end position="411"/>
    </location>
</feature>
<evidence type="ECO:0000313" key="15">
    <source>
        <dbReference type="Proteomes" id="UP000219338"/>
    </source>
</evidence>
<comment type="similarity">
    <text evidence="1">Belongs to the protein kinase superfamily. CMGC Ser/Thr protein kinase family. MNB/DYRK subfamily.</text>
</comment>
<feature type="compositionally biased region" description="Polar residues" evidence="12">
    <location>
        <begin position="1048"/>
        <end position="1088"/>
    </location>
</feature>
<dbReference type="EC" id="2.7.12.1" evidence="2"/>
<reference evidence="15" key="1">
    <citation type="journal article" date="2017" name="Nat. Ecol. Evol.">
        <title>Genome expansion and lineage-specific genetic innovations in the forest pathogenic fungi Armillaria.</title>
        <authorList>
            <person name="Sipos G."/>
            <person name="Prasanna A.N."/>
            <person name="Walter M.C."/>
            <person name="O'Connor E."/>
            <person name="Balint B."/>
            <person name="Krizsan K."/>
            <person name="Kiss B."/>
            <person name="Hess J."/>
            <person name="Varga T."/>
            <person name="Slot J."/>
            <person name="Riley R."/>
            <person name="Boka B."/>
            <person name="Rigling D."/>
            <person name="Barry K."/>
            <person name="Lee J."/>
            <person name="Mihaltcheva S."/>
            <person name="LaButti K."/>
            <person name="Lipzen A."/>
            <person name="Waldron R."/>
            <person name="Moloney N.M."/>
            <person name="Sperisen C."/>
            <person name="Kredics L."/>
            <person name="Vagvoelgyi C."/>
            <person name="Patrignani A."/>
            <person name="Fitzpatrick D."/>
            <person name="Nagy I."/>
            <person name="Doyle S."/>
            <person name="Anderson J.B."/>
            <person name="Grigoriev I.V."/>
            <person name="Gueldener U."/>
            <person name="Muensterkoetter M."/>
            <person name="Nagy L.G."/>
        </authorList>
    </citation>
    <scope>NUCLEOTIDE SEQUENCE [LARGE SCALE GENOMIC DNA]</scope>
    <source>
        <strain evidence="15">C18/9</strain>
    </source>
</reference>
<keyword evidence="4" id="KW-0808">Transferase</keyword>
<feature type="region of interest" description="Disordered" evidence="12">
    <location>
        <begin position="1695"/>
        <end position="1799"/>
    </location>
</feature>
<evidence type="ECO:0000256" key="6">
    <source>
        <dbReference type="ARBA" id="ARBA00022777"/>
    </source>
</evidence>
<feature type="compositionally biased region" description="Polar residues" evidence="12">
    <location>
        <begin position="1145"/>
        <end position="1169"/>
    </location>
</feature>
<evidence type="ECO:0000256" key="2">
    <source>
        <dbReference type="ARBA" id="ARBA00013203"/>
    </source>
</evidence>
<feature type="compositionally biased region" description="Low complexity" evidence="12">
    <location>
        <begin position="259"/>
        <end position="278"/>
    </location>
</feature>
<comment type="catalytic activity">
    <reaction evidence="8">
        <text>L-seryl-[protein] + ATP = O-phospho-L-seryl-[protein] + ADP + H(+)</text>
        <dbReference type="Rhea" id="RHEA:17989"/>
        <dbReference type="Rhea" id="RHEA-COMP:9863"/>
        <dbReference type="Rhea" id="RHEA-COMP:11604"/>
        <dbReference type="ChEBI" id="CHEBI:15378"/>
        <dbReference type="ChEBI" id="CHEBI:29999"/>
        <dbReference type="ChEBI" id="CHEBI:30616"/>
        <dbReference type="ChEBI" id="CHEBI:83421"/>
        <dbReference type="ChEBI" id="CHEBI:456216"/>
        <dbReference type="EC" id="2.7.12.1"/>
    </reaction>
</comment>
<feature type="compositionally biased region" description="Low complexity" evidence="12">
    <location>
        <begin position="1751"/>
        <end position="1787"/>
    </location>
</feature>
<accession>A0A284R6Q9</accession>
<feature type="compositionally biased region" description="Low complexity" evidence="12">
    <location>
        <begin position="886"/>
        <end position="916"/>
    </location>
</feature>
<feature type="compositionally biased region" description="Polar residues" evidence="12">
    <location>
        <begin position="747"/>
        <end position="758"/>
    </location>
</feature>
<dbReference type="InterPro" id="IPR000719">
    <property type="entry name" value="Prot_kinase_dom"/>
</dbReference>
<evidence type="ECO:0000256" key="8">
    <source>
        <dbReference type="ARBA" id="ARBA00049003"/>
    </source>
</evidence>
<feature type="compositionally biased region" description="Polar residues" evidence="12">
    <location>
        <begin position="781"/>
        <end position="796"/>
    </location>
</feature>
<feature type="compositionally biased region" description="Polar residues" evidence="12">
    <location>
        <begin position="1208"/>
        <end position="1217"/>
    </location>
</feature>
<evidence type="ECO:0000256" key="7">
    <source>
        <dbReference type="ARBA" id="ARBA00022840"/>
    </source>
</evidence>
<feature type="compositionally biased region" description="Low complexity" evidence="12">
    <location>
        <begin position="1706"/>
        <end position="1720"/>
    </location>
</feature>
<evidence type="ECO:0000256" key="9">
    <source>
        <dbReference type="ARBA" id="ARBA00049308"/>
    </source>
</evidence>
<evidence type="ECO:0000313" key="14">
    <source>
        <dbReference type="EMBL" id="SJL04396.1"/>
    </source>
</evidence>
<dbReference type="OrthoDB" id="9332038at2759"/>
<feature type="compositionally biased region" description="Low complexity" evidence="12">
    <location>
        <begin position="597"/>
        <end position="609"/>
    </location>
</feature>
<feature type="compositionally biased region" description="Basic and acidic residues" evidence="12">
    <location>
        <begin position="684"/>
        <end position="702"/>
    </location>
</feature>
<keyword evidence="15" id="KW-1185">Reference proteome</keyword>
<organism evidence="14 15">
    <name type="scientific">Armillaria ostoyae</name>
    <name type="common">Armillaria root rot fungus</name>
    <dbReference type="NCBI Taxonomy" id="47428"/>
    <lineage>
        <taxon>Eukaryota</taxon>
        <taxon>Fungi</taxon>
        <taxon>Dikarya</taxon>
        <taxon>Basidiomycota</taxon>
        <taxon>Agaricomycotina</taxon>
        <taxon>Agaricomycetes</taxon>
        <taxon>Agaricomycetidae</taxon>
        <taxon>Agaricales</taxon>
        <taxon>Marasmiineae</taxon>
        <taxon>Physalacriaceae</taxon>
        <taxon>Armillaria</taxon>
    </lineage>
</organism>
<evidence type="ECO:0000256" key="11">
    <source>
        <dbReference type="PROSITE-ProRule" id="PRU10141"/>
    </source>
</evidence>
<feature type="compositionally biased region" description="Polar residues" evidence="12">
    <location>
        <begin position="560"/>
        <end position="571"/>
    </location>
</feature>
<feature type="binding site" evidence="11">
    <location>
        <position position="1465"/>
    </location>
    <ligand>
        <name>ATP</name>
        <dbReference type="ChEBI" id="CHEBI:30616"/>
    </ligand>
</feature>
<keyword evidence="7 11" id="KW-0067">ATP-binding</keyword>
<evidence type="ECO:0000256" key="5">
    <source>
        <dbReference type="ARBA" id="ARBA00022741"/>
    </source>
</evidence>
<feature type="compositionally biased region" description="Polar residues" evidence="12">
    <location>
        <begin position="617"/>
        <end position="631"/>
    </location>
</feature>
<feature type="compositionally biased region" description="Basic and acidic residues" evidence="12">
    <location>
        <begin position="1722"/>
        <end position="1731"/>
    </location>
</feature>
<dbReference type="OMA" id="PVHSDAM"/>
<dbReference type="PANTHER" id="PTHR24058:SF22">
    <property type="entry name" value="DUAL SPECIFICITY TYROSINE-PHOSPHORYLATION-REGULATED KINASE 4"/>
    <property type="match status" value="1"/>
</dbReference>
<dbReference type="GO" id="GO:0004712">
    <property type="term" value="F:protein serine/threonine/tyrosine kinase activity"/>
    <property type="evidence" value="ECO:0007669"/>
    <property type="project" value="UniProtKB-EC"/>
</dbReference>
<feature type="compositionally biased region" description="Basic and acidic residues" evidence="12">
    <location>
        <begin position="375"/>
        <end position="386"/>
    </location>
</feature>
<feature type="compositionally biased region" description="Polar residues" evidence="12">
    <location>
        <begin position="1788"/>
        <end position="1799"/>
    </location>
</feature>
<feature type="region of interest" description="Disordered" evidence="12">
    <location>
        <begin position="1"/>
        <end position="167"/>
    </location>
</feature>
<dbReference type="PANTHER" id="PTHR24058">
    <property type="entry name" value="DUAL SPECIFICITY PROTEIN KINASE"/>
    <property type="match status" value="1"/>
</dbReference>
<dbReference type="CDD" id="cd14210">
    <property type="entry name" value="PKc_DYRK"/>
    <property type="match status" value="1"/>
</dbReference>
<dbReference type="STRING" id="47428.A0A284R6Q9"/>
<dbReference type="InterPro" id="IPR050494">
    <property type="entry name" value="Ser_Thr_dual-spec_kinase"/>
</dbReference>
<keyword evidence="5 11" id="KW-0547">Nucleotide-binding</keyword>
<dbReference type="Gene3D" id="1.10.510.10">
    <property type="entry name" value="Transferase(Phosphotransferase) domain 1"/>
    <property type="match status" value="1"/>
</dbReference>
<feature type="compositionally biased region" description="Low complexity" evidence="12">
    <location>
        <begin position="576"/>
        <end position="590"/>
    </location>
</feature>
<dbReference type="Gene3D" id="3.30.200.20">
    <property type="entry name" value="Phosphorylase Kinase, domain 1"/>
    <property type="match status" value="1"/>
</dbReference>
<feature type="compositionally biased region" description="Low complexity" evidence="12">
    <location>
        <begin position="947"/>
        <end position="963"/>
    </location>
</feature>
<dbReference type="EMBL" id="FUEG01000005">
    <property type="protein sequence ID" value="SJL04396.1"/>
    <property type="molecule type" value="Genomic_DNA"/>
</dbReference>
<evidence type="ECO:0000256" key="4">
    <source>
        <dbReference type="ARBA" id="ARBA00022679"/>
    </source>
</evidence>
<comment type="catalytic activity">
    <reaction evidence="10">
        <text>L-tyrosyl-[protein] + ATP = O-phospho-L-tyrosyl-[protein] + ADP + H(+)</text>
        <dbReference type="Rhea" id="RHEA:10596"/>
        <dbReference type="Rhea" id="RHEA-COMP:10136"/>
        <dbReference type="Rhea" id="RHEA-COMP:20101"/>
        <dbReference type="ChEBI" id="CHEBI:15378"/>
        <dbReference type="ChEBI" id="CHEBI:30616"/>
        <dbReference type="ChEBI" id="CHEBI:46858"/>
        <dbReference type="ChEBI" id="CHEBI:61978"/>
        <dbReference type="ChEBI" id="CHEBI:456216"/>
        <dbReference type="EC" id="2.7.12.1"/>
    </reaction>
</comment>
<feature type="compositionally biased region" description="Polar residues" evidence="12">
    <location>
        <begin position="76"/>
        <end position="85"/>
    </location>
</feature>
<dbReference type="GO" id="GO:0005856">
    <property type="term" value="C:cytoskeleton"/>
    <property type="evidence" value="ECO:0007669"/>
    <property type="project" value="TreeGrafter"/>
</dbReference>
<feature type="compositionally biased region" description="Polar residues" evidence="12">
    <location>
        <begin position="876"/>
        <end position="885"/>
    </location>
</feature>
<dbReference type="InterPro" id="IPR017441">
    <property type="entry name" value="Protein_kinase_ATP_BS"/>
</dbReference>
<dbReference type="SUPFAM" id="SSF56112">
    <property type="entry name" value="Protein kinase-like (PK-like)"/>
    <property type="match status" value="1"/>
</dbReference>